<proteinExistence type="predicted"/>
<gene>
    <name evidence="1" type="ORF">EST38_g9561</name>
</gene>
<organism evidence="1 2">
    <name type="scientific">Candolleomyces aberdarensis</name>
    <dbReference type="NCBI Taxonomy" id="2316362"/>
    <lineage>
        <taxon>Eukaryota</taxon>
        <taxon>Fungi</taxon>
        <taxon>Dikarya</taxon>
        <taxon>Basidiomycota</taxon>
        <taxon>Agaricomycotina</taxon>
        <taxon>Agaricomycetes</taxon>
        <taxon>Agaricomycetidae</taxon>
        <taxon>Agaricales</taxon>
        <taxon>Agaricineae</taxon>
        <taxon>Psathyrellaceae</taxon>
        <taxon>Candolleomyces</taxon>
    </lineage>
</organism>
<dbReference type="SUPFAM" id="SSF50494">
    <property type="entry name" value="Trypsin-like serine proteases"/>
    <property type="match status" value="1"/>
</dbReference>
<reference evidence="1 2" key="1">
    <citation type="submission" date="2019-01" db="EMBL/GenBank/DDBJ databases">
        <title>Draft genome sequence of Psathyrella aberdarensis IHI B618.</title>
        <authorList>
            <person name="Buettner E."/>
            <person name="Kellner H."/>
        </authorList>
    </citation>
    <scope>NUCLEOTIDE SEQUENCE [LARGE SCALE GENOMIC DNA]</scope>
    <source>
        <strain evidence="1 2">IHI B618</strain>
    </source>
</reference>
<name>A0A4Q2DCI9_9AGAR</name>
<dbReference type="STRING" id="2316362.A0A4Q2DCI9"/>
<evidence type="ECO:0008006" key="3">
    <source>
        <dbReference type="Google" id="ProtNLM"/>
    </source>
</evidence>
<accession>A0A4Q2DCI9</accession>
<evidence type="ECO:0000313" key="2">
    <source>
        <dbReference type="Proteomes" id="UP000290288"/>
    </source>
</evidence>
<protein>
    <recommendedName>
        <fullName evidence="3">Serine protease</fullName>
    </recommendedName>
</protein>
<keyword evidence="2" id="KW-1185">Reference proteome</keyword>
<evidence type="ECO:0000313" key="1">
    <source>
        <dbReference type="EMBL" id="RXW16294.1"/>
    </source>
</evidence>
<dbReference type="AlphaFoldDB" id="A0A4Q2DCI9"/>
<dbReference type="InterPro" id="IPR009003">
    <property type="entry name" value="Peptidase_S1_PA"/>
</dbReference>
<comment type="caution">
    <text evidence="1">The sequence shown here is derived from an EMBL/GenBank/DDBJ whole genome shotgun (WGS) entry which is preliminary data.</text>
</comment>
<dbReference type="OrthoDB" id="5424209at2759"/>
<sequence>MTPPQPYLTSSASPCVISEGEAFGYFYGQTSRTILVARSDSSTRPWATIVGGGFGWPTQRYLVNVGYHERLAAFWLTPSKREKMVELLDSMCVDFTTIDPIRVVEREKGNYVGDKTTVGHQALAIAVKPETLSREKGAEVVEACKALLSEHGVDDVECLIRQAECFSSAGPLKLQEPAPCSNDAANFRVPTTSTLGTSIVTTRTPDVEGTRGFYVASSESPGKLYFLTCRHVILPFNSAEENLEYKYTEPRIGIFQPSAESLKLLRQRGVDDIKYLRETVELRLEWLGDVEKREGDRIEAQRDDSRFRIKTFQRQVEEIKSEIIALNTWEDPSNRVIGHVVYSPPLCAGTSPQEYTLDVCICEVDQSRLDTENFLGNVVVWGSSESRILAREYGFEPLDDGIQKLKGLTPVEEMINLKTKSLSDDGDDTGCLAVSKRGAKSGVTFGKANNLPSLRTYFATGPDTKKFRALEWGIFQYDQGPETNMFSGGGGDSGATVFDNDGRILGLLTGWSGTEPLADITYVMPAEFALEEISKRWQKVHTDVLGRV</sequence>
<dbReference type="Proteomes" id="UP000290288">
    <property type="component" value="Unassembled WGS sequence"/>
</dbReference>
<dbReference type="EMBL" id="SDEE01000452">
    <property type="protein sequence ID" value="RXW16294.1"/>
    <property type="molecule type" value="Genomic_DNA"/>
</dbReference>